<dbReference type="PANTHER" id="PTHR42956">
    <property type="entry name" value="NITROGENASE IRON-MOLYBDENUM COFACTOR BIOSYNTHESIS PROTEIN NIFE"/>
    <property type="match status" value="1"/>
</dbReference>
<dbReference type="GO" id="GO:0016491">
    <property type="term" value="F:oxidoreductase activity"/>
    <property type="evidence" value="ECO:0007669"/>
    <property type="project" value="InterPro"/>
</dbReference>
<evidence type="ECO:0000256" key="1">
    <source>
        <dbReference type="SAM" id="Coils"/>
    </source>
</evidence>
<dbReference type="InterPro" id="IPR000510">
    <property type="entry name" value="Nase/OxRdtase_comp1"/>
</dbReference>
<feature type="domain" description="Nitrogenase/oxidoreductase component 1" evidence="2">
    <location>
        <begin position="13"/>
        <end position="405"/>
    </location>
</feature>
<comment type="caution">
    <text evidence="3">The sequence shown here is derived from an EMBL/GenBank/DDBJ whole genome shotgun (WGS) entry which is preliminary data.</text>
</comment>
<dbReference type="SUPFAM" id="SSF53807">
    <property type="entry name" value="Helical backbone' metal receptor"/>
    <property type="match status" value="1"/>
</dbReference>
<protein>
    <submittedName>
        <fullName evidence="3">Oxidoreductase nitrogenase component 1 family</fullName>
    </submittedName>
</protein>
<evidence type="ECO:0000259" key="2">
    <source>
        <dbReference type="Pfam" id="PF00148"/>
    </source>
</evidence>
<feature type="coiled-coil region" evidence="1">
    <location>
        <begin position="258"/>
        <end position="285"/>
    </location>
</feature>
<proteinExistence type="predicted"/>
<dbReference type="CDD" id="cd00316">
    <property type="entry name" value="Oxidoreductase_nitrogenase"/>
    <property type="match status" value="1"/>
</dbReference>
<dbReference type="PANTHER" id="PTHR42956:SF1">
    <property type="entry name" value="NITROGENASE IRON-MOLYBDENUM COFACTOR BIOSYNTHESIS PROTEIN NIFE"/>
    <property type="match status" value="1"/>
</dbReference>
<sequence length="408" mass="46361">MQVCKYFPVASDRMGMIWTISSIEGACIIEFGPAGTTHFAIEGIGSLNGEEKSKIYSTHMDQGDVTFGKYDRLENSILEIDENINPKYIFVMASSVSSVIGADVESVCSTMQDKVKAKLIPITTAGLKYDYTVGVENTLLLLINNVVKSREELGIQNGQQTYNIIGSNIDRYNFLSDTNELERIMDVIFDKKVNTTFTAYTSIDEIERASMASLNIVTRKEGLKAAMIMDERYGIPYIYANLYGLKNTIKFIEQVKNITSWEVNEENLEKEIESVKNHLFSVKRRFYFYEKNKDAAVFGDYDTVIGMSDLLNELGISIDRKQIIYKTDCEDETIIASDDELERMKYLRDTELLMLLGDGVTLDMKHNSKFDLQISNPNLHRVNIYPSTPYIGFKGCLLMIEKILNIKL</sequence>
<evidence type="ECO:0000313" key="3">
    <source>
        <dbReference type="EMBL" id="CDA09290.1"/>
    </source>
</evidence>
<reference evidence="3" key="1">
    <citation type="submission" date="2012-11" db="EMBL/GenBank/DDBJ databases">
        <title>Dependencies among metagenomic species, viruses, plasmids and units of genetic variation.</title>
        <authorList>
            <person name="Nielsen H.B."/>
            <person name="Almeida M."/>
            <person name="Juncker A.S."/>
            <person name="Rasmussen S."/>
            <person name="Li J."/>
            <person name="Sunagawa S."/>
            <person name="Plichta D."/>
            <person name="Gautier L."/>
            <person name="Le Chatelier E."/>
            <person name="Peletier E."/>
            <person name="Bonde I."/>
            <person name="Nielsen T."/>
            <person name="Manichanh C."/>
            <person name="Arumugam M."/>
            <person name="Batto J."/>
            <person name="Santos M.B.Q.D."/>
            <person name="Blom N."/>
            <person name="Borruel N."/>
            <person name="Burgdorf K.S."/>
            <person name="Boumezbeur F."/>
            <person name="Casellas F."/>
            <person name="Dore J."/>
            <person name="Guarner F."/>
            <person name="Hansen T."/>
            <person name="Hildebrand F."/>
            <person name="Kaas R.S."/>
            <person name="Kennedy S."/>
            <person name="Kristiansen K."/>
            <person name="Kultima J.R."/>
            <person name="Leonard P."/>
            <person name="Levenez F."/>
            <person name="Lund O."/>
            <person name="Moumen B."/>
            <person name="Le Paslier D."/>
            <person name="Pons N."/>
            <person name="Pedersen O."/>
            <person name="Prifti E."/>
            <person name="Qin J."/>
            <person name="Raes J."/>
            <person name="Tap J."/>
            <person name="Tims S."/>
            <person name="Ussery D.W."/>
            <person name="Yamada T."/>
            <person name="MetaHit consortium"/>
            <person name="Renault P."/>
            <person name="Sicheritz-Ponten T."/>
            <person name="Bork P."/>
            <person name="Wang J."/>
            <person name="Brunak S."/>
            <person name="Ehrlich S.D."/>
        </authorList>
    </citation>
    <scope>NUCLEOTIDE SEQUENCE [LARGE SCALE GENOMIC DNA]</scope>
</reference>
<name>R5X387_9FIRM</name>
<keyword evidence="1" id="KW-0175">Coiled coil</keyword>
<dbReference type="EMBL" id="CBBD010000007">
    <property type="protein sequence ID" value="CDA09290.1"/>
    <property type="molecule type" value="Genomic_DNA"/>
</dbReference>
<dbReference type="AlphaFoldDB" id="R5X387"/>
<accession>R5X387</accession>
<organism evidence="3 4">
    <name type="scientific">Intestinibacter bartlettii CAG:1329</name>
    <dbReference type="NCBI Taxonomy" id="1263063"/>
    <lineage>
        <taxon>Bacteria</taxon>
        <taxon>Bacillati</taxon>
        <taxon>Bacillota</taxon>
        <taxon>Clostridia</taxon>
        <taxon>Peptostreptococcales</taxon>
        <taxon>Peptostreptococcaceae</taxon>
        <taxon>Intestinibacter</taxon>
    </lineage>
</organism>
<gene>
    <name evidence="3" type="ORF">BN488_00414</name>
</gene>
<dbReference type="InterPro" id="IPR049939">
    <property type="entry name" value="NifE-like"/>
</dbReference>
<evidence type="ECO:0000313" key="4">
    <source>
        <dbReference type="Proteomes" id="UP000017980"/>
    </source>
</evidence>
<dbReference type="RefSeq" id="WP_022070877.1">
    <property type="nucleotide sequence ID" value="NZ_HF999313.1"/>
</dbReference>
<dbReference type="Pfam" id="PF00148">
    <property type="entry name" value="Oxidored_nitro"/>
    <property type="match status" value="1"/>
</dbReference>
<dbReference type="Proteomes" id="UP000017980">
    <property type="component" value="Unassembled WGS sequence"/>
</dbReference>
<dbReference type="Gene3D" id="3.40.50.1980">
    <property type="entry name" value="Nitrogenase molybdenum iron protein domain"/>
    <property type="match status" value="3"/>
</dbReference>